<sequence length="31" mass="3596">PYVGLFLRLIKLQQPLHFAADYLVKVCQHNA</sequence>
<dbReference type="Proteomes" id="UP000236291">
    <property type="component" value="Unassembled WGS sequence"/>
</dbReference>
<accession>A0A2K3KWZ1</accession>
<comment type="caution">
    <text evidence="1">The sequence shown here is derived from an EMBL/GenBank/DDBJ whole genome shotgun (WGS) entry which is preliminary data.</text>
</comment>
<gene>
    <name evidence="1" type="ORF">L195_g057761</name>
</gene>
<feature type="non-terminal residue" evidence="1">
    <location>
        <position position="1"/>
    </location>
</feature>
<evidence type="ECO:0000313" key="1">
    <source>
        <dbReference type="EMBL" id="PNX70805.1"/>
    </source>
</evidence>
<reference evidence="1 2" key="2">
    <citation type="journal article" date="2017" name="Front. Plant Sci.">
        <title>Gene Classification and Mining of Molecular Markers Useful in Red Clover (Trifolium pratense) Breeding.</title>
        <authorList>
            <person name="Istvanek J."/>
            <person name="Dluhosova J."/>
            <person name="Dluhos P."/>
            <person name="Patkova L."/>
            <person name="Nedelnik J."/>
            <person name="Repkova J."/>
        </authorList>
    </citation>
    <scope>NUCLEOTIDE SEQUENCE [LARGE SCALE GENOMIC DNA]</scope>
    <source>
        <strain evidence="2">cv. Tatra</strain>
        <tissue evidence="1">Young leaves</tissue>
    </source>
</reference>
<evidence type="ECO:0000313" key="2">
    <source>
        <dbReference type="Proteomes" id="UP000236291"/>
    </source>
</evidence>
<protein>
    <submittedName>
        <fullName evidence="1">Uncharacterized protein</fullName>
    </submittedName>
</protein>
<name>A0A2K3KWZ1_TRIPR</name>
<dbReference type="AlphaFoldDB" id="A0A2K3KWZ1"/>
<organism evidence="1 2">
    <name type="scientific">Trifolium pratense</name>
    <name type="common">Red clover</name>
    <dbReference type="NCBI Taxonomy" id="57577"/>
    <lineage>
        <taxon>Eukaryota</taxon>
        <taxon>Viridiplantae</taxon>
        <taxon>Streptophyta</taxon>
        <taxon>Embryophyta</taxon>
        <taxon>Tracheophyta</taxon>
        <taxon>Spermatophyta</taxon>
        <taxon>Magnoliopsida</taxon>
        <taxon>eudicotyledons</taxon>
        <taxon>Gunneridae</taxon>
        <taxon>Pentapetalae</taxon>
        <taxon>rosids</taxon>
        <taxon>fabids</taxon>
        <taxon>Fabales</taxon>
        <taxon>Fabaceae</taxon>
        <taxon>Papilionoideae</taxon>
        <taxon>50 kb inversion clade</taxon>
        <taxon>NPAAA clade</taxon>
        <taxon>Hologalegina</taxon>
        <taxon>IRL clade</taxon>
        <taxon>Trifolieae</taxon>
        <taxon>Trifolium</taxon>
    </lineage>
</organism>
<proteinExistence type="predicted"/>
<dbReference type="EMBL" id="ASHM01116213">
    <property type="protein sequence ID" value="PNX70805.1"/>
    <property type="molecule type" value="Genomic_DNA"/>
</dbReference>
<reference evidence="1 2" key="1">
    <citation type="journal article" date="2014" name="Am. J. Bot.">
        <title>Genome assembly and annotation for red clover (Trifolium pratense; Fabaceae).</title>
        <authorList>
            <person name="Istvanek J."/>
            <person name="Jaros M."/>
            <person name="Krenek A."/>
            <person name="Repkova J."/>
        </authorList>
    </citation>
    <scope>NUCLEOTIDE SEQUENCE [LARGE SCALE GENOMIC DNA]</scope>
    <source>
        <strain evidence="2">cv. Tatra</strain>
        <tissue evidence="1">Young leaves</tissue>
    </source>
</reference>